<dbReference type="InterPro" id="IPR013083">
    <property type="entry name" value="Znf_RING/FYVE/PHD"/>
</dbReference>
<name>A0A9P0QJW0_9ASCO</name>
<sequence>MSKPNNEQQQSIQPTAVQPTTSTSTNTVSTGAGGKKAKSHNNNRYRDYYKDEDFSERIDKQIKSGKKLHGNSRKNQISINHLLDFQSYEDSQEYQERRKGTNGNQRGGGRRRSSGSNGNSKNRRNPFKVNLHGMSYINCHYKFVVDCRSDYKTQQLDPNVPVTVSDILRIITPKGNACPICLSDDPVAPRMITACGHILCLTCLLSLLDSEVPTSGKKSAGVGEIKYNDCPLCSTIIRQKDIKPVLISNVDERFEVPKVKDEVALTLMTRPQNKLLSLPKNFYDFHRMIDTFPWVHGEDEAGADFSPNFFVYSRFLMGDLNYLIDMYEMEKQLILVQYEQERELYGDDGKYFKLAIENIDKDIEQWKKSFENDTPSHIKMQPQHSNSYGSSSKQKEEQPGSNTFFYYQTGFNASSTFVLSPLDMKVLKHSYNDDYYNLPSSIIAKVENIRYEEFNAELAFTKYKYLSHLPFGTSIGFLECNWSNNEFIQEETWEAFKGDLIQRTKNSNRKFKREETNRRRALNDEEIKNREFYERENNNGVLVNNYGGHNQPYSDYYEDSSNGGSFSSMTRNIGNLSVIDYRDLPVLSSEHPLPVPPLVDGTTESGTTIDSSGGASDEVPGSPKYQTTIWGTKIPQVDQVLNPPLEDSEDDWDAEEMIRRAKEEMDRQEAQNADGSQKKKKKKKILLSSAW</sequence>
<dbReference type="InterPro" id="IPR018957">
    <property type="entry name" value="Znf_C3HC4_RING-type"/>
</dbReference>
<dbReference type="Proteomes" id="UP000837801">
    <property type="component" value="Unassembled WGS sequence"/>
</dbReference>
<gene>
    <name evidence="9" type="ORF">CLIB1423_01S10814</name>
</gene>
<reference evidence="9" key="1">
    <citation type="submission" date="2022-03" db="EMBL/GenBank/DDBJ databases">
        <authorList>
            <person name="Legras J.-L."/>
            <person name="Devillers H."/>
            <person name="Grondin C."/>
        </authorList>
    </citation>
    <scope>NUCLEOTIDE SEQUENCE</scope>
    <source>
        <strain evidence="9">CLIB 1423</strain>
    </source>
</reference>
<feature type="region of interest" description="Disordered" evidence="7">
    <location>
        <begin position="373"/>
        <end position="399"/>
    </location>
</feature>
<dbReference type="InterPro" id="IPR001841">
    <property type="entry name" value="Znf_RING"/>
</dbReference>
<dbReference type="GO" id="GO:0045944">
    <property type="term" value="P:positive regulation of transcription by RNA polymerase II"/>
    <property type="evidence" value="ECO:0007669"/>
    <property type="project" value="TreeGrafter"/>
</dbReference>
<evidence type="ECO:0000256" key="7">
    <source>
        <dbReference type="SAM" id="MobiDB-lite"/>
    </source>
</evidence>
<feature type="domain" description="RING-type" evidence="8">
    <location>
        <begin position="178"/>
        <end position="234"/>
    </location>
</feature>
<keyword evidence="4 6" id="KW-0863">Zinc-finger</keyword>
<dbReference type="OrthoDB" id="302966at2759"/>
<protein>
    <submittedName>
        <fullName evidence="9">RING-finger protein Mag2p</fullName>
    </submittedName>
</protein>
<dbReference type="PANTHER" id="PTHR12983">
    <property type="entry name" value="RING FINGER 10 FAMILY MEMBER"/>
    <property type="match status" value="1"/>
</dbReference>
<evidence type="ECO:0000256" key="6">
    <source>
        <dbReference type="PROSITE-ProRule" id="PRU00175"/>
    </source>
</evidence>
<evidence type="ECO:0000256" key="2">
    <source>
        <dbReference type="ARBA" id="ARBA00022490"/>
    </source>
</evidence>
<feature type="compositionally biased region" description="Basic and acidic residues" evidence="7">
    <location>
        <begin position="656"/>
        <end position="669"/>
    </location>
</feature>
<dbReference type="PROSITE" id="PS00518">
    <property type="entry name" value="ZF_RING_1"/>
    <property type="match status" value="1"/>
</dbReference>
<comment type="caution">
    <text evidence="9">The sequence shown here is derived from an EMBL/GenBank/DDBJ whole genome shotgun (WGS) entry which is preliminary data.</text>
</comment>
<dbReference type="Pfam" id="PF00097">
    <property type="entry name" value="zf-C3HC4"/>
    <property type="match status" value="1"/>
</dbReference>
<evidence type="ECO:0000313" key="10">
    <source>
        <dbReference type="Proteomes" id="UP000837801"/>
    </source>
</evidence>
<keyword evidence="3" id="KW-0479">Metal-binding</keyword>
<accession>A0A9P0QJW0</accession>
<keyword evidence="5" id="KW-0862">Zinc</keyword>
<dbReference type="PROSITE" id="PS50089">
    <property type="entry name" value="ZF_RING_2"/>
    <property type="match status" value="1"/>
</dbReference>
<dbReference type="GO" id="GO:0008270">
    <property type="term" value="F:zinc ion binding"/>
    <property type="evidence" value="ECO:0007669"/>
    <property type="project" value="UniProtKB-KW"/>
</dbReference>
<evidence type="ECO:0000259" key="8">
    <source>
        <dbReference type="PROSITE" id="PS50089"/>
    </source>
</evidence>
<dbReference type="InterPro" id="IPR039739">
    <property type="entry name" value="MAG2/RNF10"/>
</dbReference>
<comment type="subcellular location">
    <subcellularLocation>
        <location evidence="1">Cytoplasm</location>
    </subcellularLocation>
</comment>
<proteinExistence type="predicted"/>
<dbReference type="InterPro" id="IPR017907">
    <property type="entry name" value="Znf_RING_CS"/>
</dbReference>
<dbReference type="EMBL" id="CAKXYY010000001">
    <property type="protein sequence ID" value="CAH2350469.1"/>
    <property type="molecule type" value="Genomic_DNA"/>
</dbReference>
<keyword evidence="2" id="KW-0963">Cytoplasm</keyword>
<dbReference type="PANTHER" id="PTHR12983:SF9">
    <property type="entry name" value="E3 UBIQUITIN-PROTEIN LIGASE RNF10"/>
    <property type="match status" value="1"/>
</dbReference>
<dbReference type="SUPFAM" id="SSF57850">
    <property type="entry name" value="RING/U-box"/>
    <property type="match status" value="1"/>
</dbReference>
<evidence type="ECO:0000256" key="4">
    <source>
        <dbReference type="ARBA" id="ARBA00022771"/>
    </source>
</evidence>
<dbReference type="AlphaFoldDB" id="A0A9P0QJW0"/>
<feature type="compositionally biased region" description="Polar residues" evidence="7">
    <location>
        <begin position="602"/>
        <end position="614"/>
    </location>
</feature>
<keyword evidence="10" id="KW-1185">Reference proteome</keyword>
<feature type="compositionally biased region" description="Acidic residues" evidence="7">
    <location>
        <begin position="646"/>
        <end position="655"/>
    </location>
</feature>
<feature type="region of interest" description="Disordered" evidence="7">
    <location>
        <begin position="1"/>
        <end position="44"/>
    </location>
</feature>
<evidence type="ECO:0000313" key="9">
    <source>
        <dbReference type="EMBL" id="CAH2350469.1"/>
    </source>
</evidence>
<dbReference type="SMART" id="SM00184">
    <property type="entry name" value="RING"/>
    <property type="match status" value="1"/>
</dbReference>
<feature type="region of interest" description="Disordered" evidence="7">
    <location>
        <begin position="593"/>
        <end position="691"/>
    </location>
</feature>
<feature type="region of interest" description="Disordered" evidence="7">
    <location>
        <begin position="90"/>
        <end position="127"/>
    </location>
</feature>
<dbReference type="GO" id="GO:0005737">
    <property type="term" value="C:cytoplasm"/>
    <property type="evidence" value="ECO:0007669"/>
    <property type="project" value="UniProtKB-SubCell"/>
</dbReference>
<dbReference type="GO" id="GO:0000976">
    <property type="term" value="F:transcription cis-regulatory region binding"/>
    <property type="evidence" value="ECO:0007669"/>
    <property type="project" value="TreeGrafter"/>
</dbReference>
<evidence type="ECO:0000256" key="3">
    <source>
        <dbReference type="ARBA" id="ARBA00022723"/>
    </source>
</evidence>
<feature type="compositionally biased region" description="Low complexity" evidence="7">
    <location>
        <begin position="13"/>
        <end position="30"/>
    </location>
</feature>
<evidence type="ECO:0000256" key="5">
    <source>
        <dbReference type="ARBA" id="ARBA00022833"/>
    </source>
</evidence>
<feature type="compositionally biased region" description="Polar residues" evidence="7">
    <location>
        <begin position="1"/>
        <end position="12"/>
    </location>
</feature>
<dbReference type="Gene3D" id="3.30.40.10">
    <property type="entry name" value="Zinc/RING finger domain, C3HC4 (zinc finger)"/>
    <property type="match status" value="1"/>
</dbReference>
<feature type="compositionally biased region" description="Polar residues" evidence="7">
    <location>
        <begin position="382"/>
        <end position="392"/>
    </location>
</feature>
<organism evidence="9 10">
    <name type="scientific">[Candida] railenensis</name>
    <dbReference type="NCBI Taxonomy" id="45579"/>
    <lineage>
        <taxon>Eukaryota</taxon>
        <taxon>Fungi</taxon>
        <taxon>Dikarya</taxon>
        <taxon>Ascomycota</taxon>
        <taxon>Saccharomycotina</taxon>
        <taxon>Pichiomycetes</taxon>
        <taxon>Debaryomycetaceae</taxon>
        <taxon>Kurtzmaniella</taxon>
    </lineage>
</organism>
<evidence type="ECO:0000256" key="1">
    <source>
        <dbReference type="ARBA" id="ARBA00004496"/>
    </source>
</evidence>